<name>A0A1E4RLT2_9ASCO</name>
<keyword evidence="2" id="KW-0472">Membrane</keyword>
<protein>
    <submittedName>
        <fullName evidence="3">SUR7-domain-containing protein</fullName>
    </submittedName>
</protein>
<dbReference type="GeneID" id="30995761"/>
<dbReference type="RefSeq" id="XP_020077289.1">
    <property type="nucleotide sequence ID" value="XM_020221212.1"/>
</dbReference>
<organism evidence="3 4">
    <name type="scientific">Hyphopichia burtonii NRRL Y-1933</name>
    <dbReference type="NCBI Taxonomy" id="984485"/>
    <lineage>
        <taxon>Eukaryota</taxon>
        <taxon>Fungi</taxon>
        <taxon>Dikarya</taxon>
        <taxon>Ascomycota</taxon>
        <taxon>Saccharomycotina</taxon>
        <taxon>Pichiomycetes</taxon>
        <taxon>Debaryomycetaceae</taxon>
        <taxon>Hyphopichia</taxon>
    </lineage>
</organism>
<evidence type="ECO:0000313" key="3">
    <source>
        <dbReference type="EMBL" id="ODV68222.1"/>
    </source>
</evidence>
<keyword evidence="2" id="KW-1133">Transmembrane helix</keyword>
<dbReference type="STRING" id="984485.A0A1E4RLT2"/>
<dbReference type="GO" id="GO:0005938">
    <property type="term" value="C:cell cortex"/>
    <property type="evidence" value="ECO:0007669"/>
    <property type="project" value="TreeGrafter"/>
</dbReference>
<dbReference type="GO" id="GO:0045121">
    <property type="term" value="C:membrane raft"/>
    <property type="evidence" value="ECO:0007669"/>
    <property type="project" value="TreeGrafter"/>
</dbReference>
<dbReference type="PANTHER" id="PTHR36414">
    <property type="entry name" value="PROTEIN SUR7"/>
    <property type="match status" value="1"/>
</dbReference>
<dbReference type="Pfam" id="PF06687">
    <property type="entry name" value="SUR7"/>
    <property type="match status" value="1"/>
</dbReference>
<accession>A0A1E4RLT2</accession>
<dbReference type="OrthoDB" id="5419460at2759"/>
<dbReference type="PANTHER" id="PTHR36414:SF1">
    <property type="entry name" value="PROTEIN SUR7"/>
    <property type="match status" value="1"/>
</dbReference>
<evidence type="ECO:0000313" key="4">
    <source>
        <dbReference type="Proteomes" id="UP000095085"/>
    </source>
</evidence>
<dbReference type="InterPro" id="IPR009571">
    <property type="entry name" value="SUR7/Rim9-like_fungi"/>
</dbReference>
<dbReference type="GO" id="GO:0031505">
    <property type="term" value="P:fungal-type cell wall organization"/>
    <property type="evidence" value="ECO:0007669"/>
    <property type="project" value="TreeGrafter"/>
</dbReference>
<dbReference type="Proteomes" id="UP000095085">
    <property type="component" value="Unassembled WGS sequence"/>
</dbReference>
<dbReference type="AlphaFoldDB" id="A0A1E4RLT2"/>
<feature type="region of interest" description="Disordered" evidence="1">
    <location>
        <begin position="219"/>
        <end position="267"/>
    </location>
</feature>
<sequence>MRVVQTFVNLFFLAGATLLLIFTVLSGSSKHFPLNRFYWIRADTSNIRGAPNEATWTFWGVCEYHDFSKCTLGPAYPVSPVDNFNTERNVPHDFISKRDTFYYLTRFSFAFTIVALCFTGVALIIDILGLCFTIIDRVVIAFVSFALFFLAGTAALQTAGLVLAKNAFNDDNLSAHIGVKLMAIVWTAVVCLIIVWLNTCFANIATSYRKHMARVQASKQQEAGYAPPPPDATTGANGPVGDESSFTRSAPAEKDVDDDNTGSGGIRFFKIKRNHKASDEESV</sequence>
<feature type="transmembrane region" description="Helical" evidence="2">
    <location>
        <begin position="183"/>
        <end position="204"/>
    </location>
</feature>
<dbReference type="GO" id="GO:0005886">
    <property type="term" value="C:plasma membrane"/>
    <property type="evidence" value="ECO:0007669"/>
    <property type="project" value="InterPro"/>
</dbReference>
<dbReference type="GO" id="GO:0032185">
    <property type="term" value="P:septin cytoskeleton organization"/>
    <property type="evidence" value="ECO:0007669"/>
    <property type="project" value="TreeGrafter"/>
</dbReference>
<dbReference type="GO" id="GO:0030866">
    <property type="term" value="P:cortical actin cytoskeleton organization"/>
    <property type="evidence" value="ECO:0007669"/>
    <property type="project" value="TreeGrafter"/>
</dbReference>
<proteinExistence type="predicted"/>
<keyword evidence="4" id="KW-1185">Reference proteome</keyword>
<feature type="transmembrane region" description="Helical" evidence="2">
    <location>
        <begin position="139"/>
        <end position="163"/>
    </location>
</feature>
<dbReference type="EMBL" id="KV454540">
    <property type="protein sequence ID" value="ODV68222.1"/>
    <property type="molecule type" value="Genomic_DNA"/>
</dbReference>
<dbReference type="GO" id="GO:0006897">
    <property type="term" value="P:endocytosis"/>
    <property type="evidence" value="ECO:0007669"/>
    <property type="project" value="TreeGrafter"/>
</dbReference>
<evidence type="ECO:0000256" key="1">
    <source>
        <dbReference type="SAM" id="MobiDB-lite"/>
    </source>
</evidence>
<evidence type="ECO:0000256" key="2">
    <source>
        <dbReference type="SAM" id="Phobius"/>
    </source>
</evidence>
<keyword evidence="2" id="KW-0812">Transmembrane</keyword>
<feature type="transmembrane region" description="Helical" evidence="2">
    <location>
        <begin position="107"/>
        <end position="132"/>
    </location>
</feature>
<gene>
    <name evidence="3" type="ORF">HYPBUDRAFT_152809</name>
</gene>
<reference evidence="4" key="1">
    <citation type="submission" date="2016-05" db="EMBL/GenBank/DDBJ databases">
        <title>Comparative genomics of biotechnologically important yeasts.</title>
        <authorList>
            <consortium name="DOE Joint Genome Institute"/>
            <person name="Riley R."/>
            <person name="Haridas S."/>
            <person name="Wolfe K.H."/>
            <person name="Lopes M.R."/>
            <person name="Hittinger C.T."/>
            <person name="Goker M."/>
            <person name="Salamov A."/>
            <person name="Wisecaver J."/>
            <person name="Long T.M."/>
            <person name="Aerts A.L."/>
            <person name="Barry K."/>
            <person name="Choi C."/>
            <person name="Clum A."/>
            <person name="Coughlan A.Y."/>
            <person name="Deshpande S."/>
            <person name="Douglass A.P."/>
            <person name="Hanson S.J."/>
            <person name="Klenk H.-P."/>
            <person name="Labutti K."/>
            <person name="Lapidus A."/>
            <person name="Lindquist E."/>
            <person name="Lipzen A."/>
            <person name="Meier-Kolthoff J.P."/>
            <person name="Ohm R.A."/>
            <person name="Otillar R.P."/>
            <person name="Pangilinan J."/>
            <person name="Peng Y."/>
            <person name="Rokas A."/>
            <person name="Rosa C.A."/>
            <person name="Scheuner C."/>
            <person name="Sibirny A.A."/>
            <person name="Slot J.C."/>
            <person name="Stielow J.B."/>
            <person name="Sun H."/>
            <person name="Kurtzman C.P."/>
            <person name="Blackwell M."/>
            <person name="Grigoriev I.V."/>
            <person name="Jeffries T.W."/>
        </authorList>
    </citation>
    <scope>NUCLEOTIDE SEQUENCE [LARGE SCALE GENOMIC DNA]</scope>
    <source>
        <strain evidence="4">NRRL Y-1933</strain>
    </source>
</reference>